<dbReference type="Gene3D" id="3.40.50.2000">
    <property type="entry name" value="Glycogen Phosphorylase B"/>
    <property type="match status" value="2"/>
</dbReference>
<evidence type="ECO:0000256" key="1">
    <source>
        <dbReference type="ARBA" id="ARBA00009995"/>
    </source>
</evidence>
<organism evidence="6 7">
    <name type="scientific">Cuscuta epithymum</name>
    <dbReference type="NCBI Taxonomy" id="186058"/>
    <lineage>
        <taxon>Eukaryota</taxon>
        <taxon>Viridiplantae</taxon>
        <taxon>Streptophyta</taxon>
        <taxon>Embryophyta</taxon>
        <taxon>Tracheophyta</taxon>
        <taxon>Spermatophyta</taxon>
        <taxon>Magnoliopsida</taxon>
        <taxon>eudicotyledons</taxon>
        <taxon>Gunneridae</taxon>
        <taxon>Pentapetalae</taxon>
        <taxon>asterids</taxon>
        <taxon>lamiids</taxon>
        <taxon>Solanales</taxon>
        <taxon>Convolvulaceae</taxon>
        <taxon>Cuscuteae</taxon>
        <taxon>Cuscuta</taxon>
        <taxon>Cuscuta subgen. Cuscuta</taxon>
    </lineage>
</organism>
<dbReference type="Pfam" id="PF00201">
    <property type="entry name" value="UDPGT"/>
    <property type="match status" value="1"/>
</dbReference>
<evidence type="ECO:0000256" key="3">
    <source>
        <dbReference type="ARBA" id="ARBA00022679"/>
    </source>
</evidence>
<keyword evidence="7" id="KW-1185">Reference proteome</keyword>
<gene>
    <name evidence="6" type="ORF">CEPIT_LOCUS16490</name>
</gene>
<evidence type="ECO:0000256" key="4">
    <source>
        <dbReference type="RuleBase" id="RU003718"/>
    </source>
</evidence>
<dbReference type="SUPFAM" id="SSF53756">
    <property type="entry name" value="UDP-Glycosyltransferase/glycogen phosphorylase"/>
    <property type="match status" value="1"/>
</dbReference>
<accession>A0AAV0DKR2</accession>
<reference evidence="6" key="1">
    <citation type="submission" date="2022-07" db="EMBL/GenBank/DDBJ databases">
        <authorList>
            <person name="Macas J."/>
            <person name="Novak P."/>
            <person name="Neumann P."/>
        </authorList>
    </citation>
    <scope>NUCLEOTIDE SEQUENCE</scope>
</reference>
<dbReference type="InterPro" id="IPR035595">
    <property type="entry name" value="UDP_glycos_trans_CS"/>
</dbReference>
<dbReference type="CDD" id="cd03784">
    <property type="entry name" value="GT1_Gtf-like"/>
    <property type="match status" value="1"/>
</dbReference>
<evidence type="ECO:0000313" key="6">
    <source>
        <dbReference type="EMBL" id="CAH9103613.1"/>
    </source>
</evidence>
<proteinExistence type="inferred from homology"/>
<evidence type="ECO:0000256" key="5">
    <source>
        <dbReference type="RuleBase" id="RU362057"/>
    </source>
</evidence>
<dbReference type="PROSITE" id="PS00375">
    <property type="entry name" value="UDPGT"/>
    <property type="match status" value="1"/>
</dbReference>
<dbReference type="AlphaFoldDB" id="A0AAV0DKR2"/>
<sequence length="484" mass="54108">MGNNSQQLHLFFLPGMAHGHMIPTLDMAKLFASRGITATIITTPFNEPVFSSAVRKYTELGHQIQIRLVEFPGVQLGLPENCQRVDQLPSRESIPTFMKACSLLQQPLEALLEELRPDCLVADMFFPWATAAAAKFGIPRLVFHGTNCVSLCASHSLATHKPYKNVSSDSEPFTIPNLPHQLKLTRVQVPDHQRGGGDEHPMTAFMNQVRYADETSYGVIFNSFYELEPEFADYYRNVLGRKSWMVGPFSLLNRDMEDRSLRGKKSSIGETECMDWLDSKKPNSVVYVCFGSMANFAASQLKEMAAGIESSGQDFIWVIRNKREEDNGKEEWMPAEFEKRTEGRGLIIRGWAPQVLILENPAVGAFVTHCGWNSTLEGICAGVPMVTWPVFAEQFINEKLVTDVLRIGVGVGSKEWKATESDGVEKEAITEAINKVMVGGESEEMRNRAAALKDSARKAIEKDGSSYSDLTYLLDELRTNRAKH</sequence>
<keyword evidence="2 4" id="KW-0328">Glycosyltransferase</keyword>
<protein>
    <recommendedName>
        <fullName evidence="5">Glycosyltransferase</fullName>
        <ecNumber evidence="5">2.4.1.-</ecNumber>
    </recommendedName>
</protein>
<name>A0AAV0DKR2_9ASTE</name>
<dbReference type="PANTHER" id="PTHR48047">
    <property type="entry name" value="GLYCOSYLTRANSFERASE"/>
    <property type="match status" value="1"/>
</dbReference>
<comment type="caution">
    <text evidence="6">The sequence shown here is derived from an EMBL/GenBank/DDBJ whole genome shotgun (WGS) entry which is preliminary data.</text>
</comment>
<dbReference type="Proteomes" id="UP001152523">
    <property type="component" value="Unassembled WGS sequence"/>
</dbReference>
<comment type="similarity">
    <text evidence="1 4">Belongs to the UDP-glycosyltransferase family.</text>
</comment>
<dbReference type="EMBL" id="CAMAPF010000122">
    <property type="protein sequence ID" value="CAH9103613.1"/>
    <property type="molecule type" value="Genomic_DNA"/>
</dbReference>
<evidence type="ECO:0000313" key="7">
    <source>
        <dbReference type="Proteomes" id="UP001152523"/>
    </source>
</evidence>
<dbReference type="EC" id="2.4.1.-" evidence="5"/>
<dbReference type="FunFam" id="3.40.50.2000:FF:000047">
    <property type="entry name" value="Glycosyltransferase"/>
    <property type="match status" value="1"/>
</dbReference>
<keyword evidence="3 4" id="KW-0808">Transferase</keyword>
<dbReference type="FunFam" id="3.40.50.2000:FF:000071">
    <property type="entry name" value="Glycosyltransferase"/>
    <property type="match status" value="1"/>
</dbReference>
<dbReference type="PANTHER" id="PTHR48047:SF45">
    <property type="entry name" value="SCOPOLETIN GLUCOSYLTRANSFERASE-LIKE"/>
    <property type="match status" value="1"/>
</dbReference>
<dbReference type="InterPro" id="IPR002213">
    <property type="entry name" value="UDP_glucos_trans"/>
</dbReference>
<evidence type="ECO:0000256" key="2">
    <source>
        <dbReference type="ARBA" id="ARBA00022676"/>
    </source>
</evidence>
<dbReference type="GO" id="GO:0035251">
    <property type="term" value="F:UDP-glucosyltransferase activity"/>
    <property type="evidence" value="ECO:0007669"/>
    <property type="project" value="TreeGrafter"/>
</dbReference>